<evidence type="ECO:0000313" key="1">
    <source>
        <dbReference type="EMBL" id="MBM5459009.1"/>
    </source>
</evidence>
<gene>
    <name evidence="1" type="ORF">H8F21_15685</name>
</gene>
<sequence>MTRDQLRQLFDPIQHAELECDGFSRVVASMLIEIGQTPSLMAGSLTIRDKVVRPHLWVTIGGWTIDYQIRRWLGNEPWLPHGVFRASDTEAVYDGAEIIKHVIPAGLRAIMLMSTKDLISVVQA</sequence>
<keyword evidence="2" id="KW-1185">Reference proteome</keyword>
<name>A0ABS2BZJ5_9PSED</name>
<evidence type="ECO:0000313" key="2">
    <source>
        <dbReference type="Proteomes" id="UP000745663"/>
    </source>
</evidence>
<dbReference type="Proteomes" id="UP000745663">
    <property type="component" value="Unassembled WGS sequence"/>
</dbReference>
<protein>
    <submittedName>
        <fullName evidence="1">Uncharacterized protein</fullName>
    </submittedName>
</protein>
<accession>A0ABS2BZJ5</accession>
<dbReference type="RefSeq" id="WP_203584920.1">
    <property type="nucleotide sequence ID" value="NZ_JACOPV010000009.1"/>
</dbReference>
<dbReference type="EMBL" id="JACOPV010000009">
    <property type="protein sequence ID" value="MBM5459009.1"/>
    <property type="molecule type" value="Genomic_DNA"/>
</dbReference>
<reference evidence="1 2" key="1">
    <citation type="submission" date="2020-08" db="EMBL/GenBank/DDBJ databases">
        <title>Description of novel Pseudomonas species.</title>
        <authorList>
            <person name="Duman M."/>
            <person name="Mulet M."/>
            <person name="Altun S."/>
            <person name="Saticioglu I.B."/>
            <person name="Lalucat J."/>
            <person name="Garcia-Valdes E."/>
        </authorList>
    </citation>
    <scope>NUCLEOTIDE SEQUENCE [LARGE SCALE GENOMIC DNA]</scope>
    <source>
        <strain evidence="1 2">P66</strain>
    </source>
</reference>
<organism evidence="1 2">
    <name type="scientific">Pseudomonas arcuscaelestis</name>
    <dbReference type="NCBI Taxonomy" id="2710591"/>
    <lineage>
        <taxon>Bacteria</taxon>
        <taxon>Pseudomonadati</taxon>
        <taxon>Pseudomonadota</taxon>
        <taxon>Gammaproteobacteria</taxon>
        <taxon>Pseudomonadales</taxon>
        <taxon>Pseudomonadaceae</taxon>
        <taxon>Pseudomonas</taxon>
    </lineage>
</organism>
<proteinExistence type="predicted"/>
<comment type="caution">
    <text evidence="1">The sequence shown here is derived from an EMBL/GenBank/DDBJ whole genome shotgun (WGS) entry which is preliminary data.</text>
</comment>